<organism evidence="4 5">
    <name type="scientific">Plutella xylostella</name>
    <name type="common">Diamondback moth</name>
    <name type="synonym">Plutella maculipennis</name>
    <dbReference type="NCBI Taxonomy" id="51655"/>
    <lineage>
        <taxon>Eukaryota</taxon>
        <taxon>Metazoa</taxon>
        <taxon>Ecdysozoa</taxon>
        <taxon>Arthropoda</taxon>
        <taxon>Hexapoda</taxon>
        <taxon>Insecta</taxon>
        <taxon>Pterygota</taxon>
        <taxon>Neoptera</taxon>
        <taxon>Endopterygota</taxon>
        <taxon>Lepidoptera</taxon>
        <taxon>Glossata</taxon>
        <taxon>Ditrysia</taxon>
        <taxon>Yponomeutoidea</taxon>
        <taxon>Plutellidae</taxon>
        <taxon>Plutella</taxon>
    </lineage>
</organism>
<gene>
    <name evidence="4" type="ORF">JYU34_009493</name>
</gene>
<keyword evidence="2" id="KW-1133">Transmembrane helix</keyword>
<proteinExistence type="predicted"/>
<keyword evidence="2" id="KW-0812">Transmembrane</keyword>
<feature type="region of interest" description="Disordered" evidence="1">
    <location>
        <begin position="144"/>
        <end position="213"/>
    </location>
</feature>
<evidence type="ECO:0000313" key="4">
    <source>
        <dbReference type="EMBL" id="KAG7305422.1"/>
    </source>
</evidence>
<keyword evidence="2" id="KW-0472">Membrane</keyword>
<sequence>MNCLMILLCLAAAGAAQPLVCIDDAQCAHGTFCFQHQECRRCLQCAELSRAPRAVPANCTMSVVDCGPCLPGLVPDPSGNLDASCVAAAAGAGGADPPPYLWISLGALAVLLATCLLALVYVVRHTDSVKILSNISLWLPCSQSRDASPTDAPPPYNAAHYSPVRPTSPPLDPLPTYQPHAPESLDSGFATPPFDPSMYPRESKATAGAGAGRGGVLRDAAQAAVAYHHPRVRFPDQAHDEDEDEEPPQPDLHDQDTAQSTWTPADDSNNNHTNGGPLPSEPGSAAELSTLLSEARGLTVIRPPDRQPVVRQNATDRQAVVRQNASERRSDADDATPSKVPCVRQDSNHNHRGFVPSDEAGASGAGQSSAQPSLGINIYVQHNDVKIFK</sequence>
<evidence type="ECO:0000256" key="1">
    <source>
        <dbReference type="SAM" id="MobiDB-lite"/>
    </source>
</evidence>
<feature type="compositionally biased region" description="Polar residues" evidence="1">
    <location>
        <begin position="257"/>
        <end position="274"/>
    </location>
</feature>
<feature type="compositionally biased region" description="Polar residues" evidence="1">
    <location>
        <begin position="310"/>
        <end position="324"/>
    </location>
</feature>
<dbReference type="Proteomes" id="UP000823941">
    <property type="component" value="Chromosome 13"/>
</dbReference>
<feature type="compositionally biased region" description="Low complexity" evidence="1">
    <location>
        <begin position="360"/>
        <end position="372"/>
    </location>
</feature>
<name>A0ABQ7QJL9_PLUXY</name>
<protein>
    <recommendedName>
        <fullName evidence="6">TNFR-Cys domain-containing protein</fullName>
    </recommendedName>
</protein>
<feature type="compositionally biased region" description="Acidic residues" evidence="1">
    <location>
        <begin position="239"/>
        <end position="248"/>
    </location>
</feature>
<keyword evidence="5" id="KW-1185">Reference proteome</keyword>
<feature type="chain" id="PRO_5045474737" description="TNFR-Cys domain-containing protein" evidence="3">
    <location>
        <begin position="17"/>
        <end position="389"/>
    </location>
</feature>
<accession>A0ABQ7QJL9</accession>
<feature type="region of interest" description="Disordered" evidence="1">
    <location>
        <begin position="232"/>
        <end position="285"/>
    </location>
</feature>
<keyword evidence="3" id="KW-0732">Signal</keyword>
<comment type="caution">
    <text evidence="4">The sequence shown here is derived from an EMBL/GenBank/DDBJ whole genome shotgun (WGS) entry which is preliminary data.</text>
</comment>
<evidence type="ECO:0000313" key="5">
    <source>
        <dbReference type="Proteomes" id="UP000823941"/>
    </source>
</evidence>
<evidence type="ECO:0000256" key="3">
    <source>
        <dbReference type="SAM" id="SignalP"/>
    </source>
</evidence>
<evidence type="ECO:0000256" key="2">
    <source>
        <dbReference type="SAM" id="Phobius"/>
    </source>
</evidence>
<evidence type="ECO:0008006" key="6">
    <source>
        <dbReference type="Google" id="ProtNLM"/>
    </source>
</evidence>
<feature type="region of interest" description="Disordered" evidence="1">
    <location>
        <begin position="298"/>
        <end position="372"/>
    </location>
</feature>
<feature type="signal peptide" evidence="3">
    <location>
        <begin position="1"/>
        <end position="16"/>
    </location>
</feature>
<reference evidence="4 5" key="1">
    <citation type="submission" date="2021-06" db="EMBL/GenBank/DDBJ databases">
        <title>A haploid diamondback moth (Plutella xylostella L.) genome assembly resolves 31 chromosomes and identifies a diamide resistance mutation.</title>
        <authorList>
            <person name="Ward C.M."/>
            <person name="Perry K.D."/>
            <person name="Baker G."/>
            <person name="Powis K."/>
            <person name="Heckel D.G."/>
            <person name="Baxter S.W."/>
        </authorList>
    </citation>
    <scope>NUCLEOTIDE SEQUENCE [LARGE SCALE GENOMIC DNA]</scope>
    <source>
        <strain evidence="4 5">LV</strain>
        <tissue evidence="4">Single pupa</tissue>
    </source>
</reference>
<dbReference type="EMBL" id="JAHIBW010000013">
    <property type="protein sequence ID" value="KAG7305422.1"/>
    <property type="molecule type" value="Genomic_DNA"/>
</dbReference>
<feature type="transmembrane region" description="Helical" evidence="2">
    <location>
        <begin position="100"/>
        <end position="123"/>
    </location>
</feature>